<name>A0A918BBN1_9ACTN</name>
<reference evidence="1" key="2">
    <citation type="submission" date="2020-09" db="EMBL/GenBank/DDBJ databases">
        <authorList>
            <person name="Sun Q."/>
            <person name="Ohkuma M."/>
        </authorList>
    </citation>
    <scope>NUCLEOTIDE SEQUENCE</scope>
    <source>
        <strain evidence="1">JCM 3131</strain>
    </source>
</reference>
<keyword evidence="2" id="KW-1185">Reference proteome</keyword>
<comment type="caution">
    <text evidence="1">The sequence shown here is derived from an EMBL/GenBank/DDBJ whole genome shotgun (WGS) entry which is preliminary data.</text>
</comment>
<organism evidence="1 2">
    <name type="scientific">Streptomyces ruber</name>
    <dbReference type="NCBI Taxonomy" id="83378"/>
    <lineage>
        <taxon>Bacteria</taxon>
        <taxon>Bacillati</taxon>
        <taxon>Actinomycetota</taxon>
        <taxon>Actinomycetes</taxon>
        <taxon>Kitasatosporales</taxon>
        <taxon>Streptomycetaceae</taxon>
        <taxon>Streptomyces</taxon>
    </lineage>
</organism>
<evidence type="ECO:0000313" key="2">
    <source>
        <dbReference type="Proteomes" id="UP000620156"/>
    </source>
</evidence>
<evidence type="ECO:0000313" key="1">
    <source>
        <dbReference type="EMBL" id="GGQ53839.1"/>
    </source>
</evidence>
<dbReference type="EMBL" id="BMQK01000004">
    <property type="protein sequence ID" value="GGQ53839.1"/>
    <property type="molecule type" value="Genomic_DNA"/>
</dbReference>
<sequence>MSDPVYGDDRDGGWPEKRVEEVGGSVRGRVVSTQSPCVLPVSVADTDDVKALLSCPDPRPARRKGKSPRNCRVCGGWLTH</sequence>
<accession>A0A918BBN1</accession>
<proteinExistence type="predicted"/>
<dbReference type="AlphaFoldDB" id="A0A918BBN1"/>
<protein>
    <submittedName>
        <fullName evidence="1">Uncharacterized protein</fullName>
    </submittedName>
</protein>
<gene>
    <name evidence="1" type="ORF">GCM10010145_24030</name>
</gene>
<reference evidence="1" key="1">
    <citation type="journal article" date="2014" name="Int. J. Syst. Evol. Microbiol.">
        <title>Complete genome sequence of Corynebacterium casei LMG S-19264T (=DSM 44701T), isolated from a smear-ripened cheese.</title>
        <authorList>
            <consortium name="US DOE Joint Genome Institute (JGI-PGF)"/>
            <person name="Walter F."/>
            <person name="Albersmeier A."/>
            <person name="Kalinowski J."/>
            <person name="Ruckert C."/>
        </authorList>
    </citation>
    <scope>NUCLEOTIDE SEQUENCE</scope>
    <source>
        <strain evidence="1">JCM 3131</strain>
    </source>
</reference>
<dbReference type="Proteomes" id="UP000620156">
    <property type="component" value="Unassembled WGS sequence"/>
</dbReference>